<evidence type="ECO:0000259" key="15">
    <source>
        <dbReference type="Pfam" id="PF00593"/>
    </source>
</evidence>
<dbReference type="InterPro" id="IPR037066">
    <property type="entry name" value="Plug_dom_sf"/>
</dbReference>
<accession>A0A4R6MTV8</accession>
<dbReference type="PROSITE" id="PS52016">
    <property type="entry name" value="TONB_DEPENDENT_REC_3"/>
    <property type="match status" value="1"/>
</dbReference>
<evidence type="ECO:0000256" key="11">
    <source>
        <dbReference type="ARBA" id="ARBA00023237"/>
    </source>
</evidence>
<keyword evidence="5 12" id="KW-0812">Transmembrane</keyword>
<dbReference type="Gene3D" id="2.170.130.10">
    <property type="entry name" value="TonB-dependent receptor, plug domain"/>
    <property type="match status" value="1"/>
</dbReference>
<dbReference type="Pfam" id="PF00593">
    <property type="entry name" value="TonB_dep_Rec_b-barrel"/>
    <property type="match status" value="1"/>
</dbReference>
<comment type="subcellular location">
    <subcellularLocation>
        <location evidence="1 12">Cell outer membrane</location>
        <topology evidence="1 12">Multi-pass membrane protein</topology>
    </subcellularLocation>
</comment>
<comment type="similarity">
    <text evidence="2 12 13">Belongs to the TonB-dependent receptor family.</text>
</comment>
<dbReference type="PANTHER" id="PTHR30069:SF53">
    <property type="entry name" value="COLICIN I RECEPTOR-RELATED"/>
    <property type="match status" value="1"/>
</dbReference>
<evidence type="ECO:0000256" key="12">
    <source>
        <dbReference type="PROSITE-ProRule" id="PRU01360"/>
    </source>
</evidence>
<comment type="caution">
    <text evidence="17">The sequence shown here is derived from an EMBL/GenBank/DDBJ whole genome shotgun (WGS) entry which is preliminary data.</text>
</comment>
<sequence length="660" mass="73996">MRRARVGASGVMWALLWALSVGHAHADVDPDPTELSLEQLLRKGLAVEPRDVVVSAASRFAQSAEQAPGLTYVLAGEEIRSRGLRNLADVLRQLPGLYVTSDGISTFVGARGLGRPADLNGRLLILLDGMRLNENIYDAAPVAEDFPVDIEAIERVEFAPGPGGAMYGSNAFLGVISISTRGAGKGAGLRLYGSVDSQRGHRAGASWSRRLADGAEYGLALSVFDRRDMYVPIDEPAFQTPLARQLTWERSSKLSAFWNREGLQLRLGMSSYNRGSPRVMGRQAEPELGQSNDVNDHGFVQLAYETQLGEGWDVGLRWSAQVMRYRNDVPFRLQTGETGHLRFQALGQWRHAEFQLGRQLDREHRLSLGVEIQDDDRQDLEFRVVGDTPLQSYQQQGHRLGLYVQDEWALASGHRLVLGLRADRGDAAGSARWNPRLAWIWTVSERSSLRWTLGSAHREPNLYERMVNSAVEQSEPRPERVRSMEVAWDHSLASGLRYRASVYGSQLRRLIGLDDTAWAYINADPVRSAGLEFGLEQRWRRGAQLGMALSLQRSQTQSGVRLNNSPHALLKLNYRLPLNDRWSLAWQLHSVSRRLAPARDLPGYAQQDLLLRWRMEPSWGLTLGLHNLSNARVLDQTRPDSFVTRQASRSLRLGLEWQLP</sequence>
<keyword evidence="11 12" id="KW-0998">Cell outer membrane</keyword>
<evidence type="ECO:0000256" key="9">
    <source>
        <dbReference type="ARBA" id="ARBA00023136"/>
    </source>
</evidence>
<dbReference type="PANTHER" id="PTHR30069">
    <property type="entry name" value="TONB-DEPENDENT OUTER MEMBRANE RECEPTOR"/>
    <property type="match status" value="1"/>
</dbReference>
<keyword evidence="7" id="KW-0406">Ion transport</keyword>
<organism evidence="17 18">
    <name type="scientific">Roseateles asaccharophilus</name>
    <dbReference type="NCBI Taxonomy" id="582607"/>
    <lineage>
        <taxon>Bacteria</taxon>
        <taxon>Pseudomonadati</taxon>
        <taxon>Pseudomonadota</taxon>
        <taxon>Betaproteobacteria</taxon>
        <taxon>Burkholderiales</taxon>
        <taxon>Sphaerotilaceae</taxon>
        <taxon>Roseateles</taxon>
    </lineage>
</organism>
<name>A0A4R6MTV8_9BURK</name>
<evidence type="ECO:0000256" key="1">
    <source>
        <dbReference type="ARBA" id="ARBA00004571"/>
    </source>
</evidence>
<dbReference type="Pfam" id="PF07715">
    <property type="entry name" value="Plug"/>
    <property type="match status" value="1"/>
</dbReference>
<dbReference type="InterPro" id="IPR036942">
    <property type="entry name" value="Beta-barrel_TonB_sf"/>
</dbReference>
<proteinExistence type="inferred from homology"/>
<feature type="domain" description="TonB-dependent receptor-like beta-barrel" evidence="15">
    <location>
        <begin position="284"/>
        <end position="628"/>
    </location>
</feature>
<keyword evidence="4 12" id="KW-1134">Transmembrane beta strand</keyword>
<dbReference type="Gene3D" id="2.40.170.20">
    <property type="entry name" value="TonB-dependent receptor, beta-barrel domain"/>
    <property type="match status" value="1"/>
</dbReference>
<feature type="domain" description="TonB-dependent receptor plug" evidence="16">
    <location>
        <begin position="65"/>
        <end position="175"/>
    </location>
</feature>
<dbReference type="InterPro" id="IPR039426">
    <property type="entry name" value="TonB-dep_rcpt-like"/>
</dbReference>
<dbReference type="InterPro" id="IPR012910">
    <property type="entry name" value="Plug_dom"/>
</dbReference>
<feature type="signal peptide" evidence="14">
    <location>
        <begin position="1"/>
        <end position="26"/>
    </location>
</feature>
<dbReference type="SUPFAM" id="SSF56935">
    <property type="entry name" value="Porins"/>
    <property type="match status" value="1"/>
</dbReference>
<dbReference type="EMBL" id="SNXE01000011">
    <property type="protein sequence ID" value="TDP05541.1"/>
    <property type="molecule type" value="Genomic_DNA"/>
</dbReference>
<evidence type="ECO:0000313" key="17">
    <source>
        <dbReference type="EMBL" id="TDP05541.1"/>
    </source>
</evidence>
<keyword evidence="8 13" id="KW-0798">TonB box</keyword>
<evidence type="ECO:0000256" key="10">
    <source>
        <dbReference type="ARBA" id="ARBA00023170"/>
    </source>
</evidence>
<evidence type="ECO:0000256" key="14">
    <source>
        <dbReference type="SAM" id="SignalP"/>
    </source>
</evidence>
<evidence type="ECO:0000256" key="2">
    <source>
        <dbReference type="ARBA" id="ARBA00009810"/>
    </source>
</evidence>
<evidence type="ECO:0000256" key="3">
    <source>
        <dbReference type="ARBA" id="ARBA00022448"/>
    </source>
</evidence>
<dbReference type="GO" id="GO:0044718">
    <property type="term" value="P:siderophore transmembrane transport"/>
    <property type="evidence" value="ECO:0007669"/>
    <property type="project" value="TreeGrafter"/>
</dbReference>
<gene>
    <name evidence="17" type="ORF">DFR39_11146</name>
</gene>
<keyword evidence="3 12" id="KW-0813">Transport</keyword>
<dbReference type="GO" id="GO:0009279">
    <property type="term" value="C:cell outer membrane"/>
    <property type="evidence" value="ECO:0007669"/>
    <property type="project" value="UniProtKB-SubCell"/>
</dbReference>
<keyword evidence="9 12" id="KW-0472">Membrane</keyword>
<dbReference type="AlphaFoldDB" id="A0A4R6MTV8"/>
<evidence type="ECO:0000256" key="7">
    <source>
        <dbReference type="ARBA" id="ARBA00023065"/>
    </source>
</evidence>
<evidence type="ECO:0000256" key="13">
    <source>
        <dbReference type="RuleBase" id="RU003357"/>
    </source>
</evidence>
<evidence type="ECO:0000259" key="16">
    <source>
        <dbReference type="Pfam" id="PF07715"/>
    </source>
</evidence>
<evidence type="ECO:0000313" key="18">
    <source>
        <dbReference type="Proteomes" id="UP000295357"/>
    </source>
</evidence>
<keyword evidence="10 17" id="KW-0675">Receptor</keyword>
<dbReference type="Proteomes" id="UP000295357">
    <property type="component" value="Unassembled WGS sequence"/>
</dbReference>
<keyword evidence="6 14" id="KW-0732">Signal</keyword>
<evidence type="ECO:0000256" key="8">
    <source>
        <dbReference type="ARBA" id="ARBA00023077"/>
    </source>
</evidence>
<evidence type="ECO:0000256" key="4">
    <source>
        <dbReference type="ARBA" id="ARBA00022452"/>
    </source>
</evidence>
<dbReference type="InterPro" id="IPR000531">
    <property type="entry name" value="Beta-barrel_TonB"/>
</dbReference>
<protein>
    <submittedName>
        <fullName evidence="17">Iron complex outermembrane receptor protein</fullName>
    </submittedName>
</protein>
<evidence type="ECO:0000256" key="6">
    <source>
        <dbReference type="ARBA" id="ARBA00022729"/>
    </source>
</evidence>
<reference evidence="17 18" key="1">
    <citation type="submission" date="2019-03" db="EMBL/GenBank/DDBJ databases">
        <title>Genomic Encyclopedia of Type Strains, Phase IV (KMG-IV): sequencing the most valuable type-strain genomes for metagenomic binning, comparative biology and taxonomic classification.</title>
        <authorList>
            <person name="Goeker M."/>
        </authorList>
    </citation>
    <scope>NUCLEOTIDE SEQUENCE [LARGE SCALE GENOMIC DNA]</scope>
    <source>
        <strain evidence="17 18">DSM 25082</strain>
    </source>
</reference>
<feature type="chain" id="PRO_5021020813" evidence="14">
    <location>
        <begin position="27"/>
        <end position="660"/>
    </location>
</feature>
<evidence type="ECO:0000256" key="5">
    <source>
        <dbReference type="ARBA" id="ARBA00022692"/>
    </source>
</evidence>
<dbReference type="GO" id="GO:0015344">
    <property type="term" value="F:siderophore uptake transmembrane transporter activity"/>
    <property type="evidence" value="ECO:0007669"/>
    <property type="project" value="TreeGrafter"/>
</dbReference>
<keyword evidence="18" id="KW-1185">Reference proteome</keyword>